<evidence type="ECO:0000256" key="4">
    <source>
        <dbReference type="SAM" id="Phobius"/>
    </source>
</evidence>
<comment type="caution">
    <text evidence="7">The sequence shown here is derived from an EMBL/GenBank/DDBJ whole genome shotgun (WGS) entry which is preliminary data.</text>
</comment>
<evidence type="ECO:0000313" key="6">
    <source>
        <dbReference type="EMBL" id="GGG45265.1"/>
    </source>
</evidence>
<reference evidence="6" key="4">
    <citation type="submission" date="2024-05" db="EMBL/GenBank/DDBJ databases">
        <authorList>
            <person name="Sun Q."/>
            <person name="Sedlacek I."/>
        </authorList>
    </citation>
    <scope>NUCLEOTIDE SEQUENCE</scope>
    <source>
        <strain evidence="6">CCM 8490</strain>
    </source>
</reference>
<dbReference type="PANTHER" id="PTHR43280">
    <property type="entry name" value="ARAC-FAMILY TRANSCRIPTIONAL REGULATOR"/>
    <property type="match status" value="1"/>
</dbReference>
<gene>
    <name evidence="7" type="ORF">BXY58_0356</name>
    <name evidence="6" type="ORF">GCM10007332_03390</name>
</gene>
<dbReference type="AlphaFoldDB" id="A0A420DE05"/>
<evidence type="ECO:0000259" key="5">
    <source>
        <dbReference type="PROSITE" id="PS01124"/>
    </source>
</evidence>
<dbReference type="Proteomes" id="UP000285906">
    <property type="component" value="Unassembled WGS sequence"/>
</dbReference>
<dbReference type="InterPro" id="IPR009057">
    <property type="entry name" value="Homeodomain-like_sf"/>
</dbReference>
<feature type="domain" description="HTH araC/xylS-type" evidence="5">
    <location>
        <begin position="362"/>
        <end position="471"/>
    </location>
</feature>
<dbReference type="PROSITE" id="PS01124">
    <property type="entry name" value="HTH_ARAC_FAMILY_2"/>
    <property type="match status" value="1"/>
</dbReference>
<reference evidence="9" key="3">
    <citation type="journal article" date="2019" name="Int. J. Syst. Evol. Microbiol.">
        <title>The Global Catalogue of Microorganisms (GCM) 10K type strain sequencing project: providing services to taxonomists for standard genome sequencing and annotation.</title>
        <authorList>
            <consortium name="The Broad Institute Genomics Platform"/>
            <consortium name="The Broad Institute Genome Sequencing Center for Infectious Disease"/>
            <person name="Wu L."/>
            <person name="Ma J."/>
        </authorList>
    </citation>
    <scope>NUCLEOTIDE SEQUENCE [LARGE SCALE GENOMIC DNA]</scope>
    <source>
        <strain evidence="9">CCM 8490</strain>
    </source>
</reference>
<dbReference type="EMBL" id="RAQH01000001">
    <property type="protein sequence ID" value="RKE89779.1"/>
    <property type="molecule type" value="Genomic_DNA"/>
</dbReference>
<reference evidence="6" key="1">
    <citation type="journal article" date="2014" name="Int. J. Syst. Evol. Microbiol.">
        <title>Complete genome of a new Firmicutes species belonging to the dominant human colonic microbiota ('Ruminococcus bicirculans') reveals two chromosomes and a selective capacity to utilize plant glucans.</title>
        <authorList>
            <consortium name="NISC Comparative Sequencing Program"/>
            <person name="Wegmann U."/>
            <person name="Louis P."/>
            <person name="Goesmann A."/>
            <person name="Henrissat B."/>
            <person name="Duncan S.H."/>
            <person name="Flint H.J."/>
        </authorList>
    </citation>
    <scope>NUCLEOTIDE SEQUENCE</scope>
    <source>
        <strain evidence="6">CCM 8490</strain>
    </source>
</reference>
<keyword evidence="4" id="KW-1133">Transmembrane helix</keyword>
<keyword evidence="4" id="KW-0812">Transmembrane</keyword>
<dbReference type="Pfam" id="PF12833">
    <property type="entry name" value="HTH_18"/>
    <property type="match status" value="1"/>
</dbReference>
<sequence>MLKRVVFLLFAFCNVLVFGKSVDPEKNQLFQKANYEMVLTPDKATEVLDYLEKNFQLDSEEKEKLDYLRIKSLFFQNNLTEALKKISRNNEDFPSSIIVLKKSILYYLSISDNASIEGTLKQNDVQFSNQIITLLEKLNQNQSENLTRELSQILKKAKTENLMIARENLFYLYEFITNNDKNSSDNFFIEGLYNLYKGDIQFRIVYAKYLLKNDKIEDAEQILFKLPVDALAQTPNLNLRYNYYDFLVDYYAKKNSNEDYKDAVEKKDLVLKTLNETRFSAKNKWFNIIEEHLHNELNNKIDNGRTILFSIIGAGLLITGLILLWYFQINSQNKEYENFITRINLLKEKKAPQPQVISEKTENLLLKKLDDFEKTEDFIKSEISLQNLAKKLETNTKYLSETINTHKQKNFNAYINELRINYIINKLKEKPIYRSYKIKYLAEESGFSTHSAFAAVFKSVTGMSPANYIQLLKQKEE</sequence>
<proteinExistence type="predicted"/>
<dbReference type="RefSeq" id="WP_120212075.1">
    <property type="nucleotide sequence ID" value="NZ_BMCW01000001.1"/>
</dbReference>
<evidence type="ECO:0000313" key="8">
    <source>
        <dbReference type="Proteomes" id="UP000285906"/>
    </source>
</evidence>
<keyword evidence="2 7" id="KW-0238">DNA-binding</keyword>
<dbReference type="Proteomes" id="UP000658202">
    <property type="component" value="Unassembled WGS sequence"/>
</dbReference>
<evidence type="ECO:0000256" key="3">
    <source>
        <dbReference type="ARBA" id="ARBA00023163"/>
    </source>
</evidence>
<dbReference type="Gene3D" id="1.10.10.60">
    <property type="entry name" value="Homeodomain-like"/>
    <property type="match status" value="2"/>
</dbReference>
<dbReference type="EMBL" id="BMCW01000001">
    <property type="protein sequence ID" value="GGG45265.1"/>
    <property type="molecule type" value="Genomic_DNA"/>
</dbReference>
<dbReference type="GO" id="GO:0043565">
    <property type="term" value="F:sequence-specific DNA binding"/>
    <property type="evidence" value="ECO:0007669"/>
    <property type="project" value="InterPro"/>
</dbReference>
<dbReference type="GO" id="GO:0003700">
    <property type="term" value="F:DNA-binding transcription factor activity"/>
    <property type="evidence" value="ECO:0007669"/>
    <property type="project" value="InterPro"/>
</dbReference>
<organism evidence="7 8">
    <name type="scientific">Epilithonimonas arachidiradicis</name>
    <dbReference type="NCBI Taxonomy" id="1617282"/>
    <lineage>
        <taxon>Bacteria</taxon>
        <taxon>Pseudomonadati</taxon>
        <taxon>Bacteroidota</taxon>
        <taxon>Flavobacteriia</taxon>
        <taxon>Flavobacteriales</taxon>
        <taxon>Weeksellaceae</taxon>
        <taxon>Chryseobacterium group</taxon>
        <taxon>Epilithonimonas</taxon>
    </lineage>
</organism>
<reference evidence="7 8" key="2">
    <citation type="submission" date="2018-09" db="EMBL/GenBank/DDBJ databases">
        <title>Genomic Encyclopedia of Archaeal and Bacterial Type Strains, Phase II (KMG-II): from individual species to whole genera.</title>
        <authorList>
            <person name="Goeker M."/>
        </authorList>
    </citation>
    <scope>NUCLEOTIDE SEQUENCE [LARGE SCALE GENOMIC DNA]</scope>
    <source>
        <strain evidence="7 8">DSM 27620</strain>
    </source>
</reference>
<keyword evidence="9" id="KW-1185">Reference proteome</keyword>
<keyword evidence="1" id="KW-0805">Transcription regulation</keyword>
<dbReference type="OrthoDB" id="5295174at2"/>
<keyword evidence="4" id="KW-0472">Membrane</keyword>
<accession>A0A420DE05</accession>
<protein>
    <submittedName>
        <fullName evidence="7">AraC-like DNA-binding protein</fullName>
    </submittedName>
</protein>
<dbReference type="SUPFAM" id="SSF46689">
    <property type="entry name" value="Homeodomain-like"/>
    <property type="match status" value="1"/>
</dbReference>
<dbReference type="InterPro" id="IPR018060">
    <property type="entry name" value="HTH_AraC"/>
</dbReference>
<evidence type="ECO:0000313" key="7">
    <source>
        <dbReference type="EMBL" id="RKE89779.1"/>
    </source>
</evidence>
<evidence type="ECO:0000256" key="2">
    <source>
        <dbReference type="ARBA" id="ARBA00023125"/>
    </source>
</evidence>
<keyword evidence="3" id="KW-0804">Transcription</keyword>
<dbReference type="PANTHER" id="PTHR43280:SF34">
    <property type="entry name" value="ARAC-FAMILY TRANSCRIPTIONAL REGULATOR"/>
    <property type="match status" value="1"/>
</dbReference>
<dbReference type="SMART" id="SM00342">
    <property type="entry name" value="HTH_ARAC"/>
    <property type="match status" value="1"/>
</dbReference>
<feature type="transmembrane region" description="Helical" evidence="4">
    <location>
        <begin position="307"/>
        <end position="327"/>
    </location>
</feature>
<name>A0A420DE05_9FLAO</name>
<evidence type="ECO:0000256" key="1">
    <source>
        <dbReference type="ARBA" id="ARBA00023015"/>
    </source>
</evidence>
<evidence type="ECO:0000313" key="9">
    <source>
        <dbReference type="Proteomes" id="UP000658202"/>
    </source>
</evidence>